<comment type="similarity">
    <text evidence="1">Belongs to the amidase family.</text>
</comment>
<dbReference type="GO" id="GO:0016787">
    <property type="term" value="F:hydrolase activity"/>
    <property type="evidence" value="ECO:0007669"/>
    <property type="project" value="UniProtKB-KW"/>
</dbReference>
<dbReference type="PROSITE" id="PS00571">
    <property type="entry name" value="AMIDASES"/>
    <property type="match status" value="1"/>
</dbReference>
<feature type="domain" description="Amidase" evidence="3">
    <location>
        <begin position="62"/>
        <end position="499"/>
    </location>
</feature>
<protein>
    <submittedName>
        <fullName evidence="4">Fatty-acid amide hydrolase 2</fullName>
    </submittedName>
</protein>
<evidence type="ECO:0000259" key="3">
    <source>
        <dbReference type="Pfam" id="PF01425"/>
    </source>
</evidence>
<dbReference type="Gene3D" id="3.90.1300.10">
    <property type="entry name" value="Amidase signature (AS) domain"/>
    <property type="match status" value="1"/>
</dbReference>
<dbReference type="GO" id="GO:0012505">
    <property type="term" value="C:endomembrane system"/>
    <property type="evidence" value="ECO:0007669"/>
    <property type="project" value="TreeGrafter"/>
</dbReference>
<dbReference type="InterPro" id="IPR020556">
    <property type="entry name" value="Amidase_CS"/>
</dbReference>
<name>A0A8X6HW32_TRICU</name>
<organism evidence="4 5">
    <name type="scientific">Trichonephila clavata</name>
    <name type="common">Joro spider</name>
    <name type="synonym">Nephila clavata</name>
    <dbReference type="NCBI Taxonomy" id="2740835"/>
    <lineage>
        <taxon>Eukaryota</taxon>
        <taxon>Metazoa</taxon>
        <taxon>Ecdysozoa</taxon>
        <taxon>Arthropoda</taxon>
        <taxon>Chelicerata</taxon>
        <taxon>Arachnida</taxon>
        <taxon>Araneae</taxon>
        <taxon>Araneomorphae</taxon>
        <taxon>Entelegynae</taxon>
        <taxon>Araneoidea</taxon>
        <taxon>Nephilidae</taxon>
        <taxon>Trichonephila</taxon>
    </lineage>
</organism>
<dbReference type="AlphaFoldDB" id="A0A8X6HW32"/>
<dbReference type="PANTHER" id="PTHR43372">
    <property type="entry name" value="FATTY-ACID AMIDE HYDROLASE"/>
    <property type="match status" value="1"/>
</dbReference>
<reference evidence="4" key="1">
    <citation type="submission" date="2020-07" db="EMBL/GenBank/DDBJ databases">
        <title>Multicomponent nature underlies the extraordinary mechanical properties of spider dragline silk.</title>
        <authorList>
            <person name="Kono N."/>
            <person name="Nakamura H."/>
            <person name="Mori M."/>
            <person name="Yoshida Y."/>
            <person name="Ohtoshi R."/>
            <person name="Malay A.D."/>
            <person name="Moran D.A.P."/>
            <person name="Tomita M."/>
            <person name="Numata K."/>
            <person name="Arakawa K."/>
        </authorList>
    </citation>
    <scope>NUCLEOTIDE SEQUENCE</scope>
</reference>
<dbReference type="SUPFAM" id="SSF75304">
    <property type="entry name" value="Amidase signature (AS) enzymes"/>
    <property type="match status" value="1"/>
</dbReference>
<evidence type="ECO:0000313" key="5">
    <source>
        <dbReference type="Proteomes" id="UP000887116"/>
    </source>
</evidence>
<accession>A0A8X6HW32</accession>
<dbReference type="EMBL" id="BMAO01009478">
    <property type="protein sequence ID" value="GFR31112.1"/>
    <property type="molecule type" value="Genomic_DNA"/>
</dbReference>
<dbReference type="Proteomes" id="UP000887116">
    <property type="component" value="Unassembled WGS sequence"/>
</dbReference>
<feature type="active site" description="Charge relay system" evidence="2">
    <location>
        <position position="199"/>
    </location>
</feature>
<keyword evidence="4" id="KW-0378">Hydrolase</keyword>
<dbReference type="PIRSF" id="PIRSF001221">
    <property type="entry name" value="Amidase_fungi"/>
    <property type="match status" value="1"/>
</dbReference>
<dbReference type="InterPro" id="IPR023631">
    <property type="entry name" value="Amidase_dom"/>
</dbReference>
<evidence type="ECO:0000313" key="4">
    <source>
        <dbReference type="EMBL" id="GFR31112.1"/>
    </source>
</evidence>
<dbReference type="OrthoDB" id="6428749at2759"/>
<dbReference type="Pfam" id="PF01425">
    <property type="entry name" value="Amidase"/>
    <property type="match status" value="1"/>
</dbReference>
<gene>
    <name evidence="4" type="primary">FAAH2</name>
    <name evidence="4" type="ORF">TNCT_193061</name>
</gene>
<dbReference type="PANTHER" id="PTHR43372:SF4">
    <property type="entry name" value="FATTY-ACID AMIDE HYDROLASE 2"/>
    <property type="match status" value="1"/>
</dbReference>
<keyword evidence="5" id="KW-1185">Reference proteome</keyword>
<dbReference type="InterPro" id="IPR036928">
    <property type="entry name" value="AS_sf"/>
</dbReference>
<evidence type="ECO:0000256" key="1">
    <source>
        <dbReference type="ARBA" id="ARBA00009199"/>
    </source>
</evidence>
<comment type="caution">
    <text evidence="4">The sequence shown here is derived from an EMBL/GenBank/DDBJ whole genome shotgun (WGS) entry which is preliminary data.</text>
</comment>
<feature type="active site" description="Acyl-ester intermediate" evidence="2">
    <location>
        <position position="223"/>
    </location>
</feature>
<dbReference type="InterPro" id="IPR052739">
    <property type="entry name" value="FAAH2"/>
</dbReference>
<feature type="active site" description="Charge relay system" evidence="2">
    <location>
        <position position="124"/>
    </location>
</feature>
<proteinExistence type="inferred from homology"/>
<sequence length="520" mass="57699">MKLFWKAFSVLHRLFDVCLHIMFKIAYFGKRDELPPITNLLLLSPATSLAAKIRKKKLKSVDLVNAYISRIQEVNPVINAAVNFRFEKALEEAQEIDDLIASDYKTEEEMERETPFLGVPISVKELIAVEGMPFTAGLVSRKNVRSPISAQTVQLMKAAGAIPLVTTNISELGMWYESYNRVYGRTCNPYDTSRSPGGSSGGEGALIGAAGSVIGIGSDIGGSIRMPALFNGVFGHKPSPEVISNYGSYPPSGEREFVPCLSLGPLCRYATDLIPMVKIMAGKNVSLLHLELPVKMKELKVYYIEDVGNHVMFTKTESDMLHALHKVLNHFNNAYKIVPKKLELPILRYMYLMWASSISSCKAPTFSDELAERKGTIHFKLEFLQWIFGQSRFTFPAIVLGVTEKAVIEGSDHYLKMLEDLRRELVKLLGDDGIFLLPTHPTAAPHHNESLFKPFNFSYTAIFNVLGFPATHCPLGLGNENLPIGVQVVAGPYKDRLTLAVAVELEKAFGGWISPSKIIE</sequence>
<evidence type="ECO:0000256" key="2">
    <source>
        <dbReference type="PIRSR" id="PIRSR001221-1"/>
    </source>
</evidence>